<comment type="subcellular location">
    <subcellularLocation>
        <location evidence="1">Secreted</location>
    </subcellularLocation>
</comment>
<feature type="chain" id="PRO_5033778390" evidence="5">
    <location>
        <begin position="17"/>
        <end position="297"/>
    </location>
</feature>
<evidence type="ECO:0000256" key="1">
    <source>
        <dbReference type="ARBA" id="ARBA00004613"/>
    </source>
</evidence>
<dbReference type="PRINTS" id="PR00821">
    <property type="entry name" value="TAGLIPASE"/>
</dbReference>
<gene>
    <name evidence="8" type="primary">CSON012754</name>
</gene>
<feature type="domain" description="Lipase" evidence="6">
    <location>
        <begin position="55"/>
        <end position="176"/>
    </location>
</feature>
<dbReference type="GO" id="GO:0016298">
    <property type="term" value="F:lipase activity"/>
    <property type="evidence" value="ECO:0007669"/>
    <property type="project" value="InterPro"/>
</dbReference>
<dbReference type="EMBL" id="UFQS01000617">
    <property type="protein sequence ID" value="SSX05444.1"/>
    <property type="molecule type" value="Genomic_DNA"/>
</dbReference>
<evidence type="ECO:0000256" key="4">
    <source>
        <dbReference type="RuleBase" id="RU004262"/>
    </source>
</evidence>
<proteinExistence type="inferred from homology"/>
<comment type="similarity">
    <text evidence="2 4">Belongs to the AB hydrolase superfamily. Lipase family.</text>
</comment>
<feature type="signal peptide" evidence="5">
    <location>
        <begin position="1"/>
        <end position="16"/>
    </location>
</feature>
<organism evidence="8">
    <name type="scientific">Culicoides sonorensis</name>
    <name type="common">Biting midge</name>
    <dbReference type="NCBI Taxonomy" id="179676"/>
    <lineage>
        <taxon>Eukaryota</taxon>
        <taxon>Metazoa</taxon>
        <taxon>Ecdysozoa</taxon>
        <taxon>Arthropoda</taxon>
        <taxon>Hexapoda</taxon>
        <taxon>Insecta</taxon>
        <taxon>Pterygota</taxon>
        <taxon>Neoptera</taxon>
        <taxon>Endopterygota</taxon>
        <taxon>Diptera</taxon>
        <taxon>Nematocera</taxon>
        <taxon>Chironomoidea</taxon>
        <taxon>Ceratopogonidae</taxon>
        <taxon>Ceratopogoninae</taxon>
        <taxon>Culicoides</taxon>
        <taxon>Monoculicoides</taxon>
    </lineage>
</organism>
<reference evidence="7" key="1">
    <citation type="submission" date="2018-04" db="EMBL/GenBank/DDBJ databases">
        <authorList>
            <person name="Go L.Y."/>
            <person name="Mitchell J.A."/>
        </authorList>
    </citation>
    <scope>NUCLEOTIDE SEQUENCE</scope>
    <source>
        <tissue evidence="7">Whole organism</tissue>
    </source>
</reference>
<protein>
    <submittedName>
        <fullName evidence="8">CSON012754 protein</fullName>
    </submittedName>
</protein>
<dbReference type="InterPro" id="IPR000734">
    <property type="entry name" value="TAG_lipase"/>
</dbReference>
<dbReference type="Gene3D" id="3.40.50.1820">
    <property type="entry name" value="alpha/beta hydrolase"/>
    <property type="match status" value="1"/>
</dbReference>
<dbReference type="VEuPathDB" id="VectorBase:CSON012754"/>
<keyword evidence="5" id="KW-0732">Signal</keyword>
<evidence type="ECO:0000259" key="6">
    <source>
        <dbReference type="Pfam" id="PF00151"/>
    </source>
</evidence>
<keyword evidence="3" id="KW-0964">Secreted</keyword>
<dbReference type="AlphaFoldDB" id="A0A336M6A6"/>
<dbReference type="InterPro" id="IPR013818">
    <property type="entry name" value="Lipase"/>
</dbReference>
<dbReference type="EMBL" id="UFQT01000617">
    <property type="protein sequence ID" value="SSX25804.1"/>
    <property type="molecule type" value="Genomic_DNA"/>
</dbReference>
<accession>A0A336M6A6</accession>
<reference evidence="8" key="2">
    <citation type="submission" date="2018-07" db="EMBL/GenBank/DDBJ databases">
        <authorList>
            <person name="Quirk P.G."/>
            <person name="Krulwich T.A."/>
        </authorList>
    </citation>
    <scope>NUCLEOTIDE SEQUENCE</scope>
</reference>
<evidence type="ECO:0000256" key="5">
    <source>
        <dbReference type="SAM" id="SignalP"/>
    </source>
</evidence>
<dbReference type="GO" id="GO:0017171">
    <property type="term" value="F:serine hydrolase activity"/>
    <property type="evidence" value="ECO:0007669"/>
    <property type="project" value="TreeGrafter"/>
</dbReference>
<sequence>MLTLLILFLVIKRIYSLTDSNNDSIVIEDEITIMCRKSIYQTYKRTFIDDLEILSNIHPTQLLYLILHGWHENSNAPYIQNIANELQIHNEVSVCTIDFRNLVKDDIITSENNAVFVGIYLSKFINYLENFGIQNKHVNIISHSLGTKAASECGKELNGKLGSIYALDPAAPGFRPHFALYTQCCFTAFGNFRPHVGDCHANFYMNGGVQQPMCENSTDFSCSHAASHTYFLYSLNRANLFNGISCKISFFGLFCLYEQKDVLGIYNERKRGKFHCKTTNTEPYAMNPTIQLDFKGK</sequence>
<evidence type="ECO:0000256" key="2">
    <source>
        <dbReference type="ARBA" id="ARBA00010701"/>
    </source>
</evidence>
<dbReference type="PANTHER" id="PTHR11610:SF173">
    <property type="entry name" value="LIPASE DOMAIN-CONTAINING PROTEIN-RELATED"/>
    <property type="match status" value="1"/>
</dbReference>
<dbReference type="Pfam" id="PF00151">
    <property type="entry name" value="Lipase"/>
    <property type="match status" value="1"/>
</dbReference>
<dbReference type="SUPFAM" id="SSF53474">
    <property type="entry name" value="alpha/beta-Hydrolases"/>
    <property type="match status" value="1"/>
</dbReference>
<dbReference type="GO" id="GO:0005615">
    <property type="term" value="C:extracellular space"/>
    <property type="evidence" value="ECO:0007669"/>
    <property type="project" value="TreeGrafter"/>
</dbReference>
<evidence type="ECO:0000256" key="3">
    <source>
        <dbReference type="ARBA" id="ARBA00022525"/>
    </source>
</evidence>
<evidence type="ECO:0000313" key="8">
    <source>
        <dbReference type="EMBL" id="SSX25804.1"/>
    </source>
</evidence>
<dbReference type="OMA" id="WHENSNA"/>
<evidence type="ECO:0000313" key="7">
    <source>
        <dbReference type="EMBL" id="SSX05444.1"/>
    </source>
</evidence>
<dbReference type="PANTHER" id="PTHR11610">
    <property type="entry name" value="LIPASE"/>
    <property type="match status" value="1"/>
</dbReference>
<dbReference type="GO" id="GO:0016042">
    <property type="term" value="P:lipid catabolic process"/>
    <property type="evidence" value="ECO:0007669"/>
    <property type="project" value="TreeGrafter"/>
</dbReference>
<name>A0A336M6A6_CULSO</name>
<dbReference type="InterPro" id="IPR029058">
    <property type="entry name" value="AB_hydrolase_fold"/>
</dbReference>